<protein>
    <submittedName>
        <fullName evidence="1">Uncharacterized protein</fullName>
    </submittedName>
</protein>
<dbReference type="AlphaFoldDB" id="A0AAV3NYI8"/>
<proteinExistence type="predicted"/>
<accession>A0AAV3NYI8</accession>
<sequence>MNCFKLPYEIIDNLNNSMAKFYWSNTEGEKGIHWKSGDKLCEEKHEGGLGFKDLECMKLALLAKQGWRIMTQQASLLSKCARTIKRNGELRAKAIGEGSRRDAGNRAWKDVWQLPAPPRVKQFLWECICYNRSETRITELRKGNTEESK</sequence>
<evidence type="ECO:0000313" key="2">
    <source>
        <dbReference type="Proteomes" id="UP001454036"/>
    </source>
</evidence>
<keyword evidence="2" id="KW-1185">Reference proteome</keyword>
<gene>
    <name evidence="1" type="ORF">LIER_04154</name>
</gene>
<reference evidence="1 2" key="1">
    <citation type="submission" date="2024-01" db="EMBL/GenBank/DDBJ databases">
        <title>The complete chloroplast genome sequence of Lithospermum erythrorhizon: insights into the phylogenetic relationship among Boraginaceae species and the maternal lineages of purple gromwells.</title>
        <authorList>
            <person name="Okada T."/>
            <person name="Watanabe K."/>
        </authorList>
    </citation>
    <scope>NUCLEOTIDE SEQUENCE [LARGE SCALE GENOMIC DNA]</scope>
</reference>
<organism evidence="1 2">
    <name type="scientific">Lithospermum erythrorhizon</name>
    <name type="common">Purple gromwell</name>
    <name type="synonym">Lithospermum officinale var. erythrorhizon</name>
    <dbReference type="NCBI Taxonomy" id="34254"/>
    <lineage>
        <taxon>Eukaryota</taxon>
        <taxon>Viridiplantae</taxon>
        <taxon>Streptophyta</taxon>
        <taxon>Embryophyta</taxon>
        <taxon>Tracheophyta</taxon>
        <taxon>Spermatophyta</taxon>
        <taxon>Magnoliopsida</taxon>
        <taxon>eudicotyledons</taxon>
        <taxon>Gunneridae</taxon>
        <taxon>Pentapetalae</taxon>
        <taxon>asterids</taxon>
        <taxon>lamiids</taxon>
        <taxon>Boraginales</taxon>
        <taxon>Boraginaceae</taxon>
        <taxon>Boraginoideae</taxon>
        <taxon>Lithospermeae</taxon>
        <taxon>Lithospermum</taxon>
    </lineage>
</organism>
<dbReference type="PANTHER" id="PTHR33116">
    <property type="entry name" value="REVERSE TRANSCRIPTASE ZINC-BINDING DOMAIN-CONTAINING PROTEIN-RELATED-RELATED"/>
    <property type="match status" value="1"/>
</dbReference>
<dbReference type="EMBL" id="BAABME010000522">
    <property type="protein sequence ID" value="GAA0143481.1"/>
    <property type="molecule type" value="Genomic_DNA"/>
</dbReference>
<dbReference type="PANTHER" id="PTHR33116:SF86">
    <property type="entry name" value="REVERSE TRANSCRIPTASE DOMAIN-CONTAINING PROTEIN"/>
    <property type="match status" value="1"/>
</dbReference>
<comment type="caution">
    <text evidence="1">The sequence shown here is derived from an EMBL/GenBank/DDBJ whole genome shotgun (WGS) entry which is preliminary data.</text>
</comment>
<dbReference type="Proteomes" id="UP001454036">
    <property type="component" value="Unassembled WGS sequence"/>
</dbReference>
<name>A0AAV3NYI8_LITER</name>
<evidence type="ECO:0000313" key="1">
    <source>
        <dbReference type="EMBL" id="GAA0143481.1"/>
    </source>
</evidence>